<evidence type="ECO:0000256" key="1">
    <source>
        <dbReference type="SAM" id="MobiDB-lite"/>
    </source>
</evidence>
<evidence type="ECO:0000313" key="2">
    <source>
        <dbReference type="RefSeq" id="XP_028148794.1"/>
    </source>
</evidence>
<accession>A0A6P7GGD1</accession>
<reference evidence="2" key="1">
    <citation type="submission" date="2025-08" db="UniProtKB">
        <authorList>
            <consortium name="RefSeq"/>
        </authorList>
    </citation>
    <scope>IDENTIFICATION</scope>
    <source>
        <tissue evidence="2">Whole insect</tissue>
    </source>
</reference>
<feature type="compositionally biased region" description="Low complexity" evidence="1">
    <location>
        <begin position="13"/>
        <end position="23"/>
    </location>
</feature>
<dbReference type="InParanoid" id="A0A6P7GGD1"/>
<sequence length="190" mass="20241">LKERSVSPPPGATTTSQTQITNTGMPTMTSLPSPLQGSDSPIPGTTQPNSNILVNTTAGVGANVGQNNVYRPQGTQGMNMPPQKGVGVVNVPGGRMMANNQISMMQVNAPPGYHATVTTNSPINKINMPPQSNVQTSMPQNQIAIQTSMAQHAMPRSFRSQLQIDPINQSPPPLSFLLRKDVATRVFRSK</sequence>
<protein>
    <submittedName>
        <fullName evidence="2">Uncharacterized protein LOC114342203</fullName>
    </submittedName>
</protein>
<feature type="region of interest" description="Disordered" evidence="1">
    <location>
        <begin position="1"/>
        <end position="53"/>
    </location>
</feature>
<dbReference type="RefSeq" id="XP_028148794.1">
    <property type="nucleotide sequence ID" value="XM_028292993.1"/>
</dbReference>
<dbReference type="AlphaFoldDB" id="A0A6P7GGD1"/>
<feature type="non-terminal residue" evidence="2">
    <location>
        <position position="1"/>
    </location>
</feature>
<name>A0A6P7GGD1_DIAVI</name>
<organism evidence="2">
    <name type="scientific">Diabrotica virgifera virgifera</name>
    <name type="common">western corn rootworm</name>
    <dbReference type="NCBI Taxonomy" id="50390"/>
    <lineage>
        <taxon>Eukaryota</taxon>
        <taxon>Metazoa</taxon>
        <taxon>Ecdysozoa</taxon>
        <taxon>Arthropoda</taxon>
        <taxon>Hexapoda</taxon>
        <taxon>Insecta</taxon>
        <taxon>Pterygota</taxon>
        <taxon>Neoptera</taxon>
        <taxon>Endopterygota</taxon>
        <taxon>Coleoptera</taxon>
        <taxon>Polyphaga</taxon>
        <taxon>Cucujiformia</taxon>
        <taxon>Chrysomeloidea</taxon>
        <taxon>Chrysomelidae</taxon>
        <taxon>Galerucinae</taxon>
        <taxon>Diabroticina</taxon>
        <taxon>Diabroticites</taxon>
        <taxon>Diabrotica</taxon>
    </lineage>
</organism>
<proteinExistence type="predicted"/>
<gene>
    <name evidence="2" type="primary">LOC114342203</name>
</gene>
<feature type="compositionally biased region" description="Polar residues" evidence="1">
    <location>
        <begin position="24"/>
        <end position="53"/>
    </location>
</feature>